<proteinExistence type="predicted"/>
<dbReference type="GO" id="GO:0071111">
    <property type="term" value="F:cyclic-guanylate-specific phosphodiesterase activity"/>
    <property type="evidence" value="ECO:0007669"/>
    <property type="project" value="InterPro"/>
</dbReference>
<gene>
    <name evidence="2" type="ORF">CNE99_08650</name>
</gene>
<reference evidence="2 3" key="1">
    <citation type="submission" date="2017-08" db="EMBL/GenBank/DDBJ databases">
        <title>Fine stratification of microbial communities through a metagenomic profile of the photic zone.</title>
        <authorList>
            <person name="Haro-Moreno J.M."/>
            <person name="Lopez-Perez M."/>
            <person name="De La Torre J."/>
            <person name="Picazo A."/>
            <person name="Camacho A."/>
            <person name="Rodriguez-Valera F."/>
        </authorList>
    </citation>
    <scope>NUCLEOTIDE SEQUENCE [LARGE SCALE GENOMIC DNA]</scope>
    <source>
        <strain evidence="2">MED-G24</strain>
    </source>
</reference>
<dbReference type="PROSITE" id="PS50883">
    <property type="entry name" value="EAL"/>
    <property type="match status" value="1"/>
</dbReference>
<name>A0A2A5WKH5_9GAMM</name>
<dbReference type="InterPro" id="IPR001633">
    <property type="entry name" value="EAL_dom"/>
</dbReference>
<dbReference type="Gene3D" id="3.20.20.450">
    <property type="entry name" value="EAL domain"/>
    <property type="match status" value="2"/>
</dbReference>
<comment type="caution">
    <text evidence="2">The sequence shown here is derived from an EMBL/GenBank/DDBJ whole genome shotgun (WGS) entry which is preliminary data.</text>
</comment>
<dbReference type="AlphaFoldDB" id="A0A2A5WKH5"/>
<feature type="domain" description="EAL" evidence="1">
    <location>
        <begin position="1"/>
        <end position="125"/>
    </location>
</feature>
<accession>A0A2A5WKH5</accession>
<dbReference type="Pfam" id="PF00563">
    <property type="entry name" value="EAL"/>
    <property type="match status" value="1"/>
</dbReference>
<dbReference type="InterPro" id="IPR050706">
    <property type="entry name" value="Cyclic-di-GMP_PDE-like"/>
</dbReference>
<protein>
    <recommendedName>
        <fullName evidence="1">EAL domain-containing protein</fullName>
    </recommendedName>
</protein>
<dbReference type="PANTHER" id="PTHR33121">
    <property type="entry name" value="CYCLIC DI-GMP PHOSPHODIESTERASE PDEF"/>
    <property type="match status" value="1"/>
</dbReference>
<organism evidence="2 3">
    <name type="scientific">OM182 bacterium MED-G24</name>
    <dbReference type="NCBI Taxonomy" id="1986255"/>
    <lineage>
        <taxon>Bacteria</taxon>
        <taxon>Pseudomonadati</taxon>
        <taxon>Pseudomonadota</taxon>
        <taxon>Gammaproteobacteria</taxon>
        <taxon>OMG group</taxon>
        <taxon>OM182 clade</taxon>
    </lineage>
</organism>
<dbReference type="PANTHER" id="PTHR33121:SF23">
    <property type="entry name" value="CYCLIC DI-GMP PHOSPHODIESTERASE PDEB"/>
    <property type="match status" value="1"/>
</dbReference>
<evidence type="ECO:0000313" key="3">
    <source>
        <dbReference type="Proteomes" id="UP000219327"/>
    </source>
</evidence>
<evidence type="ECO:0000259" key="1">
    <source>
        <dbReference type="PROSITE" id="PS50883"/>
    </source>
</evidence>
<evidence type="ECO:0000313" key="2">
    <source>
        <dbReference type="EMBL" id="PDH37035.1"/>
    </source>
</evidence>
<dbReference type="SUPFAM" id="SSF141868">
    <property type="entry name" value="EAL domain-like"/>
    <property type="match status" value="1"/>
</dbReference>
<dbReference type="InterPro" id="IPR035919">
    <property type="entry name" value="EAL_sf"/>
</dbReference>
<sequence>MCAIDRWVIKNAFKFIADSILKLDELGAFSINLSGNSLTEPDFMEYVLEQFNETRLPTSRICFEITETSAIGSLDDAIEFMGKKTIAEYVEDEEILEILREIGVDFAQVYGSRRKMPIDELLAQL</sequence>
<dbReference type="EMBL" id="NTKD01000054">
    <property type="protein sequence ID" value="PDH37035.1"/>
    <property type="molecule type" value="Genomic_DNA"/>
</dbReference>
<dbReference type="Proteomes" id="UP000219327">
    <property type="component" value="Unassembled WGS sequence"/>
</dbReference>